<evidence type="ECO:0000256" key="2">
    <source>
        <dbReference type="ARBA" id="ARBA00023315"/>
    </source>
</evidence>
<dbReference type="InterPro" id="IPR050832">
    <property type="entry name" value="Bact_Acetyltransf"/>
</dbReference>
<keyword evidence="2" id="KW-0012">Acyltransferase</keyword>
<evidence type="ECO:0000259" key="3">
    <source>
        <dbReference type="PROSITE" id="PS51186"/>
    </source>
</evidence>
<keyword evidence="4" id="KW-0687">Ribonucleoprotein</keyword>
<dbReference type="RefSeq" id="WP_090665284.1">
    <property type="nucleotide sequence ID" value="NZ_FMZX01000045.1"/>
</dbReference>
<dbReference type="PROSITE" id="PS51186">
    <property type="entry name" value="GNAT"/>
    <property type="match status" value="1"/>
</dbReference>
<dbReference type="CDD" id="cd04301">
    <property type="entry name" value="NAT_SF"/>
    <property type="match status" value="1"/>
</dbReference>
<dbReference type="EMBL" id="FMZX01000045">
    <property type="protein sequence ID" value="SDE50621.1"/>
    <property type="molecule type" value="Genomic_DNA"/>
</dbReference>
<dbReference type="Proteomes" id="UP000198925">
    <property type="component" value="Unassembled WGS sequence"/>
</dbReference>
<dbReference type="SUPFAM" id="SSF55729">
    <property type="entry name" value="Acyl-CoA N-acyltransferases (Nat)"/>
    <property type="match status" value="1"/>
</dbReference>
<keyword evidence="1" id="KW-0808">Transferase</keyword>
<dbReference type="GO" id="GO:0016747">
    <property type="term" value="F:acyltransferase activity, transferring groups other than amino-acyl groups"/>
    <property type="evidence" value="ECO:0007669"/>
    <property type="project" value="InterPro"/>
</dbReference>
<dbReference type="PANTHER" id="PTHR43877">
    <property type="entry name" value="AMINOALKYLPHOSPHONATE N-ACETYLTRANSFERASE-RELATED-RELATED"/>
    <property type="match status" value="1"/>
</dbReference>
<sequence>MRSRHGLEIRTPTGADLPGLSVLLAEADQAIDAPELGRRLEALRLGGGTALIALEWGPPSGLVTLHWHQIMQAARPVAQITLLLVGPGERRRGIGRLLVEAAAQAARSAGCDALELAAPPGEPSLPAFGRALGFVEAGSRFARALRKRR</sequence>
<name>A0A1G7DGC3_9PROT</name>
<dbReference type="GO" id="GO:0005840">
    <property type="term" value="C:ribosome"/>
    <property type="evidence" value="ECO:0007669"/>
    <property type="project" value="UniProtKB-KW"/>
</dbReference>
<organism evidence="4 5">
    <name type="scientific">Belnapia rosea</name>
    <dbReference type="NCBI Taxonomy" id="938405"/>
    <lineage>
        <taxon>Bacteria</taxon>
        <taxon>Pseudomonadati</taxon>
        <taxon>Pseudomonadota</taxon>
        <taxon>Alphaproteobacteria</taxon>
        <taxon>Acetobacterales</taxon>
        <taxon>Roseomonadaceae</taxon>
        <taxon>Belnapia</taxon>
    </lineage>
</organism>
<keyword evidence="5" id="KW-1185">Reference proteome</keyword>
<dbReference type="InterPro" id="IPR016181">
    <property type="entry name" value="Acyl_CoA_acyltransferase"/>
</dbReference>
<evidence type="ECO:0000313" key="5">
    <source>
        <dbReference type="Proteomes" id="UP000198925"/>
    </source>
</evidence>
<dbReference type="Gene3D" id="3.40.630.30">
    <property type="match status" value="1"/>
</dbReference>
<reference evidence="4 5" key="1">
    <citation type="submission" date="2016-10" db="EMBL/GenBank/DDBJ databases">
        <authorList>
            <person name="de Groot N.N."/>
        </authorList>
    </citation>
    <scope>NUCLEOTIDE SEQUENCE [LARGE SCALE GENOMIC DNA]</scope>
    <source>
        <strain evidence="4 5">CPCC 100156</strain>
    </source>
</reference>
<dbReference type="InterPro" id="IPR000182">
    <property type="entry name" value="GNAT_dom"/>
</dbReference>
<protein>
    <submittedName>
        <fullName evidence="4">Ribosomal protein S18 acetylase RimI</fullName>
    </submittedName>
</protein>
<dbReference type="PANTHER" id="PTHR43877:SF1">
    <property type="entry name" value="ACETYLTRANSFERASE"/>
    <property type="match status" value="1"/>
</dbReference>
<feature type="domain" description="N-acetyltransferase" evidence="3">
    <location>
        <begin position="7"/>
        <end position="149"/>
    </location>
</feature>
<evidence type="ECO:0000256" key="1">
    <source>
        <dbReference type="ARBA" id="ARBA00022679"/>
    </source>
</evidence>
<keyword evidence="4" id="KW-0689">Ribosomal protein</keyword>
<dbReference type="AlphaFoldDB" id="A0A1G7DGC3"/>
<evidence type="ECO:0000313" key="4">
    <source>
        <dbReference type="EMBL" id="SDE50621.1"/>
    </source>
</evidence>
<dbReference type="Pfam" id="PF00583">
    <property type="entry name" value="Acetyltransf_1"/>
    <property type="match status" value="1"/>
</dbReference>
<accession>A0A1G7DGC3</accession>
<gene>
    <name evidence="4" type="ORF">SAMN04487779_104512</name>
</gene>
<proteinExistence type="predicted"/>